<dbReference type="PATRIC" id="fig|449.7.peg.556"/>
<keyword evidence="9" id="KW-1185">Reference proteome</keyword>
<dbReference type="PANTHER" id="PTHR37423">
    <property type="entry name" value="SOLUBLE LYTIC MUREIN TRANSGLYCOSYLASE-RELATED"/>
    <property type="match status" value="1"/>
</dbReference>
<comment type="similarity">
    <text evidence="6">Belongs to the BamD family.</text>
</comment>
<comment type="subunit">
    <text evidence="6">Part of the Bam complex.</text>
</comment>
<evidence type="ECO:0000256" key="1">
    <source>
        <dbReference type="ARBA" id="ARBA00022729"/>
    </source>
</evidence>
<dbReference type="GO" id="GO:1990063">
    <property type="term" value="C:Bam protein complex"/>
    <property type="evidence" value="ECO:0007669"/>
    <property type="project" value="TreeGrafter"/>
</dbReference>
<comment type="subcellular location">
    <subcellularLocation>
        <location evidence="6">Cell outer membrane</location>
    </subcellularLocation>
</comment>
<feature type="domain" description="Outer membrane lipoprotein BamD-like" evidence="7">
    <location>
        <begin position="89"/>
        <end position="293"/>
    </location>
</feature>
<protein>
    <recommendedName>
        <fullName evidence="6">Outer membrane protein assembly factor BamD</fullName>
    </recommendedName>
</protein>
<dbReference type="InterPro" id="IPR039565">
    <property type="entry name" value="BamD-like"/>
</dbReference>
<dbReference type="NCBIfam" id="TIGR03302">
    <property type="entry name" value="OM_YfiO"/>
    <property type="match status" value="1"/>
</dbReference>
<keyword evidence="1 6" id="KW-0732">Signal</keyword>
<evidence type="ECO:0000256" key="5">
    <source>
        <dbReference type="ARBA" id="ARBA00023288"/>
    </source>
</evidence>
<keyword evidence="3" id="KW-0564">Palmitate</keyword>
<evidence type="ECO:0000313" key="9">
    <source>
        <dbReference type="Proteomes" id="UP000032803"/>
    </source>
</evidence>
<evidence type="ECO:0000256" key="3">
    <source>
        <dbReference type="ARBA" id="ARBA00023139"/>
    </source>
</evidence>
<proteinExistence type="inferred from homology"/>
<gene>
    <name evidence="6" type="primary">bamD</name>
    <name evidence="8" type="ORF">LHA_1389</name>
</gene>
<dbReference type="Pfam" id="PF13525">
    <property type="entry name" value="YfiO"/>
    <property type="match status" value="1"/>
</dbReference>
<dbReference type="HAMAP" id="MF_00922">
    <property type="entry name" value="OM_assembly_BamD"/>
    <property type="match status" value="1"/>
</dbReference>
<dbReference type="HOGENOM" id="CLU_065982_0_1_6"/>
<name>A0A0A8UTK9_LEGHA</name>
<evidence type="ECO:0000256" key="2">
    <source>
        <dbReference type="ARBA" id="ARBA00023136"/>
    </source>
</evidence>
<dbReference type="STRING" id="449.LHA_1389"/>
<keyword evidence="2 6" id="KW-0472">Membrane</keyword>
<dbReference type="GO" id="GO:0043165">
    <property type="term" value="P:Gram-negative-bacterium-type cell outer membrane assembly"/>
    <property type="evidence" value="ECO:0007669"/>
    <property type="project" value="UniProtKB-UniRule"/>
</dbReference>
<evidence type="ECO:0000256" key="6">
    <source>
        <dbReference type="HAMAP-Rule" id="MF_00922"/>
    </source>
</evidence>
<evidence type="ECO:0000259" key="7">
    <source>
        <dbReference type="Pfam" id="PF13525"/>
    </source>
</evidence>
<dbReference type="Proteomes" id="UP000032803">
    <property type="component" value="Chromosome I"/>
</dbReference>
<dbReference type="InterPro" id="IPR017689">
    <property type="entry name" value="BamD"/>
</dbReference>
<dbReference type="AlphaFoldDB" id="A0A0A8UTK9"/>
<evidence type="ECO:0000256" key="4">
    <source>
        <dbReference type="ARBA" id="ARBA00023237"/>
    </source>
</evidence>
<evidence type="ECO:0000313" key="8">
    <source>
        <dbReference type="EMBL" id="CEK10432.1"/>
    </source>
</evidence>
<accession>A0A0A8UTK9</accession>
<dbReference type="PANTHER" id="PTHR37423:SF1">
    <property type="entry name" value="OUTER MEMBRANE PROTEIN ASSEMBLY FACTOR BAMD"/>
    <property type="match status" value="1"/>
</dbReference>
<dbReference type="Gene3D" id="1.25.40.10">
    <property type="entry name" value="Tetratricopeptide repeat domain"/>
    <property type="match status" value="1"/>
</dbReference>
<sequence length="310" mass="35737">MCPFTIKLFSIKNDVILDWFTCHQWFRSLAVTIKVKHEIDEGSTIAFMTIGVYMKRIQALLLISLLLSLTACSKWWKKDDDDYNPYQGMTAKQLLTEADKAIAKGQYESATKRLEAMESMYPFSDYAEKAQLDLIYAYYKKDDFPSAAATAERFIHLYPRSKSVDYAYYMKGLANFQQPRGAFSNKLPVDESWRDPGTQTQAYSDFATLVQKFPDSHYKANALQRMIYLRNMFAQRELNTSKYYYKRKMYVAAAERASYLVKNYPQAPNAQEALAIIYYSNKALGLKKAADDALAVYMATYHKQPPNIVA</sequence>
<dbReference type="EMBL" id="LN681225">
    <property type="protein sequence ID" value="CEK10432.1"/>
    <property type="molecule type" value="Genomic_DNA"/>
</dbReference>
<organism evidence="8 9">
    <name type="scientific">Legionella hackeliae</name>
    <dbReference type="NCBI Taxonomy" id="449"/>
    <lineage>
        <taxon>Bacteria</taxon>
        <taxon>Pseudomonadati</taxon>
        <taxon>Pseudomonadota</taxon>
        <taxon>Gammaproteobacteria</taxon>
        <taxon>Legionellales</taxon>
        <taxon>Legionellaceae</taxon>
        <taxon>Legionella</taxon>
    </lineage>
</organism>
<dbReference type="KEGG" id="lha:LHA_1389"/>
<dbReference type="GO" id="GO:0051205">
    <property type="term" value="P:protein insertion into membrane"/>
    <property type="evidence" value="ECO:0007669"/>
    <property type="project" value="UniProtKB-UniRule"/>
</dbReference>
<dbReference type="SUPFAM" id="SSF48452">
    <property type="entry name" value="TPR-like"/>
    <property type="match status" value="1"/>
</dbReference>
<comment type="function">
    <text evidence="6">Part of the outer membrane protein assembly complex, which is involved in assembly and insertion of beta-barrel proteins into the outer membrane.</text>
</comment>
<dbReference type="InterPro" id="IPR011990">
    <property type="entry name" value="TPR-like_helical_dom_sf"/>
</dbReference>
<reference evidence="9" key="1">
    <citation type="submission" date="2014-09" db="EMBL/GenBank/DDBJ databases">
        <authorList>
            <person name="Gomez-Valero L."/>
        </authorList>
    </citation>
    <scope>NUCLEOTIDE SEQUENCE [LARGE SCALE GENOMIC DNA]</scope>
    <source>
        <strain evidence="9">ATCC35250</strain>
    </source>
</reference>
<dbReference type="CDD" id="cd15830">
    <property type="entry name" value="BamD"/>
    <property type="match status" value="1"/>
</dbReference>
<keyword evidence="4 6" id="KW-0998">Cell outer membrane</keyword>
<keyword evidence="5" id="KW-0449">Lipoprotein</keyword>